<evidence type="ECO:0000313" key="12">
    <source>
        <dbReference type="EMBL" id="UMM10200.1"/>
    </source>
</evidence>
<dbReference type="InterPro" id="IPR000980">
    <property type="entry name" value="SH2"/>
</dbReference>
<dbReference type="InterPro" id="IPR008266">
    <property type="entry name" value="Tyr_kinase_AS"/>
</dbReference>
<keyword evidence="1 9" id="KW-0808">Transferase</keyword>
<feature type="domain" description="Protein kinase" evidence="11">
    <location>
        <begin position="125"/>
        <end position="383"/>
    </location>
</feature>
<dbReference type="InterPro" id="IPR035849">
    <property type="entry name" value="Fes/Fps/Fer_SH2"/>
</dbReference>
<dbReference type="InterPro" id="IPR011009">
    <property type="entry name" value="Kinase-like_dom_sf"/>
</dbReference>
<keyword evidence="4 8" id="KW-0067">ATP-binding</keyword>
<dbReference type="PROSITE" id="PS00109">
    <property type="entry name" value="PROTEIN_KINASE_TYR"/>
    <property type="match status" value="1"/>
</dbReference>
<gene>
    <name evidence="12" type="ORF">L5515_000084</name>
</gene>
<dbReference type="PROSITE" id="PS50001">
    <property type="entry name" value="SH2"/>
    <property type="match status" value="1"/>
</dbReference>
<proteinExistence type="inferred from homology"/>
<dbReference type="AlphaFoldDB" id="A0AAE9DXE8"/>
<dbReference type="SUPFAM" id="SSF56112">
    <property type="entry name" value="Protein kinase-like (PK-like)"/>
    <property type="match status" value="1"/>
</dbReference>
<dbReference type="Proteomes" id="UP000829354">
    <property type="component" value="Chromosome I"/>
</dbReference>
<evidence type="ECO:0000256" key="7">
    <source>
        <dbReference type="PROSITE-ProRule" id="PRU00191"/>
    </source>
</evidence>
<organism evidence="12 13">
    <name type="scientific">Caenorhabditis briggsae</name>
    <dbReference type="NCBI Taxonomy" id="6238"/>
    <lineage>
        <taxon>Eukaryota</taxon>
        <taxon>Metazoa</taxon>
        <taxon>Ecdysozoa</taxon>
        <taxon>Nematoda</taxon>
        <taxon>Chromadorea</taxon>
        <taxon>Rhabditida</taxon>
        <taxon>Rhabditina</taxon>
        <taxon>Rhabditomorpha</taxon>
        <taxon>Rhabditoidea</taxon>
        <taxon>Rhabditidae</taxon>
        <taxon>Peloderinae</taxon>
        <taxon>Caenorhabditis</taxon>
    </lineage>
</organism>
<dbReference type="InterPro" id="IPR000719">
    <property type="entry name" value="Prot_kinase_dom"/>
</dbReference>
<dbReference type="Gene3D" id="1.10.510.10">
    <property type="entry name" value="Transferase(Phosphotransferase) domain 1"/>
    <property type="match status" value="1"/>
</dbReference>
<dbReference type="InterPro" id="IPR050198">
    <property type="entry name" value="Non-receptor_tyrosine_kinases"/>
</dbReference>
<keyword evidence="5 9" id="KW-0829">Tyrosine-protein kinase</keyword>
<dbReference type="Pfam" id="PF07714">
    <property type="entry name" value="PK_Tyr_Ser-Thr"/>
    <property type="match status" value="1"/>
</dbReference>
<evidence type="ECO:0000259" key="11">
    <source>
        <dbReference type="PROSITE" id="PS50011"/>
    </source>
</evidence>
<dbReference type="InterPro" id="IPR036860">
    <property type="entry name" value="SH2_dom_sf"/>
</dbReference>
<name>A0AAE9DXE8_CAEBR</name>
<evidence type="ECO:0000256" key="2">
    <source>
        <dbReference type="ARBA" id="ARBA00022741"/>
    </source>
</evidence>
<evidence type="ECO:0000256" key="5">
    <source>
        <dbReference type="ARBA" id="ARBA00023137"/>
    </source>
</evidence>
<sequence>MSSTLKLSYSIIREGYYHGLLPREDAAALLTQNGDFLIRISEPTDGAERNFILSCMTDDKSKSNDENPGMQNFVVGFQNGRYLVAENHSFPTIEKLVEFHKKNRIQNIFLNRPIMRSWELDHETVVILKKLGEGAFGEVSMGEYTPKKGGKPVKVAVKQAKPEKLTKVQIKEFMREARIMKNLSHENVVKLYGVAAVQEPLYMVMELASNGSLDGYLKKNPDLRPEVYNEMILQAAWGLEYCHEKNIIHRDMAARNCLYGDRQVKISDFGLSRPGPSYRMDSSRKVPLRWLAVETLLQYEYSFKSDVWSFGIVAWEIYMKGIEPYPGMTVAEVNDQVKRGYRMEFPPNTNPEVAKMIMAKCWAEDPVSRYTMTEAVGFLRDFFGIKRHAPAPNKTRVAILQSSRRKGRMPAKTLKSPGFNSEISRFQGQEINDFY</sequence>
<evidence type="ECO:0000256" key="4">
    <source>
        <dbReference type="ARBA" id="ARBA00022840"/>
    </source>
</evidence>
<dbReference type="GO" id="GO:0005524">
    <property type="term" value="F:ATP binding"/>
    <property type="evidence" value="ECO:0007669"/>
    <property type="project" value="UniProtKB-UniRule"/>
</dbReference>
<dbReference type="InterPro" id="IPR001245">
    <property type="entry name" value="Ser-Thr/Tyr_kinase_cat_dom"/>
</dbReference>
<keyword evidence="13" id="KW-1185">Reference proteome</keyword>
<feature type="binding site" evidence="8">
    <location>
        <position position="158"/>
    </location>
    <ligand>
        <name>ATP</name>
        <dbReference type="ChEBI" id="CHEBI:30616"/>
    </ligand>
</feature>
<keyword evidence="2 8" id="KW-0547">Nucleotide-binding</keyword>
<evidence type="ECO:0000256" key="1">
    <source>
        <dbReference type="ARBA" id="ARBA00022679"/>
    </source>
</evidence>
<dbReference type="SMART" id="SM00252">
    <property type="entry name" value="SH2"/>
    <property type="match status" value="1"/>
</dbReference>
<evidence type="ECO:0000256" key="3">
    <source>
        <dbReference type="ARBA" id="ARBA00022777"/>
    </source>
</evidence>
<dbReference type="SUPFAM" id="SSF55550">
    <property type="entry name" value="SH2 domain"/>
    <property type="match status" value="1"/>
</dbReference>
<dbReference type="GO" id="GO:0004715">
    <property type="term" value="F:non-membrane spanning protein tyrosine kinase activity"/>
    <property type="evidence" value="ECO:0007669"/>
    <property type="project" value="UniProtKB-EC"/>
</dbReference>
<dbReference type="FunFam" id="1.10.510.10:FF:002747">
    <property type="match status" value="1"/>
</dbReference>
<keyword evidence="7" id="KW-0727">SH2 domain</keyword>
<dbReference type="CDD" id="cd10361">
    <property type="entry name" value="SH2_Fps_family"/>
    <property type="match status" value="1"/>
</dbReference>
<dbReference type="PRINTS" id="PR00109">
    <property type="entry name" value="TYRKINASE"/>
</dbReference>
<dbReference type="Pfam" id="PF00017">
    <property type="entry name" value="SH2"/>
    <property type="match status" value="1"/>
</dbReference>
<reference evidence="12 13" key="1">
    <citation type="submission" date="2022-04" db="EMBL/GenBank/DDBJ databases">
        <title>Chromosome-level reference genomes for two strains of Caenorhabditis briggsae: an improved platform for comparative genomics.</title>
        <authorList>
            <person name="Stevens L."/>
            <person name="Andersen E."/>
        </authorList>
    </citation>
    <scope>NUCLEOTIDE SEQUENCE [LARGE SCALE GENOMIC DNA]</scope>
    <source>
        <strain evidence="12">VX34</strain>
        <tissue evidence="12">Whole-organism</tissue>
    </source>
</reference>
<protein>
    <recommendedName>
        <fullName evidence="9">Tyrosine-protein kinase</fullName>
        <ecNumber evidence="9">2.7.10.2</ecNumber>
    </recommendedName>
</protein>
<evidence type="ECO:0000313" key="13">
    <source>
        <dbReference type="Proteomes" id="UP000829354"/>
    </source>
</evidence>
<evidence type="ECO:0000256" key="6">
    <source>
        <dbReference type="ARBA" id="ARBA00051245"/>
    </source>
</evidence>
<comment type="catalytic activity">
    <reaction evidence="6 9">
        <text>L-tyrosyl-[protein] + ATP = O-phospho-L-tyrosyl-[protein] + ADP + H(+)</text>
        <dbReference type="Rhea" id="RHEA:10596"/>
        <dbReference type="Rhea" id="RHEA-COMP:10136"/>
        <dbReference type="Rhea" id="RHEA-COMP:20101"/>
        <dbReference type="ChEBI" id="CHEBI:15378"/>
        <dbReference type="ChEBI" id="CHEBI:30616"/>
        <dbReference type="ChEBI" id="CHEBI:46858"/>
        <dbReference type="ChEBI" id="CHEBI:61978"/>
        <dbReference type="ChEBI" id="CHEBI:456216"/>
        <dbReference type="EC" id="2.7.10.2"/>
    </reaction>
</comment>
<comment type="similarity">
    <text evidence="9">Belongs to the protein kinase superfamily. Tyr protein kinase family.</text>
</comment>
<dbReference type="EC" id="2.7.10.2" evidence="9"/>
<dbReference type="PROSITE" id="PS50011">
    <property type="entry name" value="PROTEIN_KINASE_DOM"/>
    <property type="match status" value="1"/>
</dbReference>
<dbReference type="EMBL" id="CP092620">
    <property type="protein sequence ID" value="UMM10200.1"/>
    <property type="molecule type" value="Genomic_DNA"/>
</dbReference>
<feature type="domain" description="SH2" evidence="10">
    <location>
        <begin position="16"/>
        <end position="114"/>
    </location>
</feature>
<dbReference type="InterPro" id="IPR017441">
    <property type="entry name" value="Protein_kinase_ATP_BS"/>
</dbReference>
<keyword evidence="3 9" id="KW-0418">Kinase</keyword>
<dbReference type="Gene3D" id="3.30.505.10">
    <property type="entry name" value="SH2 domain"/>
    <property type="match status" value="1"/>
</dbReference>
<dbReference type="PROSITE" id="PS00107">
    <property type="entry name" value="PROTEIN_KINASE_ATP"/>
    <property type="match status" value="1"/>
</dbReference>
<evidence type="ECO:0000256" key="9">
    <source>
        <dbReference type="RuleBase" id="RU362096"/>
    </source>
</evidence>
<accession>A0AAE9DXE8</accession>
<dbReference type="FunFam" id="3.30.200.20:FF:000518">
    <property type="entry name" value="Tyrosine-protein kinase"/>
    <property type="match status" value="1"/>
</dbReference>
<dbReference type="PANTHER" id="PTHR24418">
    <property type="entry name" value="TYROSINE-PROTEIN KINASE"/>
    <property type="match status" value="1"/>
</dbReference>
<evidence type="ECO:0000256" key="8">
    <source>
        <dbReference type="PROSITE-ProRule" id="PRU10141"/>
    </source>
</evidence>
<dbReference type="CDD" id="cd00192">
    <property type="entry name" value="PTKc"/>
    <property type="match status" value="1"/>
</dbReference>
<evidence type="ECO:0000259" key="10">
    <source>
        <dbReference type="PROSITE" id="PS50001"/>
    </source>
</evidence>